<feature type="domain" description="HAMP" evidence="13">
    <location>
        <begin position="396"/>
        <end position="448"/>
    </location>
</feature>
<dbReference type="InterPro" id="IPR005467">
    <property type="entry name" value="His_kinase_dom"/>
</dbReference>
<dbReference type="PROSITE" id="PS50885">
    <property type="entry name" value="HAMP"/>
    <property type="match status" value="1"/>
</dbReference>
<keyword evidence="9" id="KW-0902">Two-component regulatory system</keyword>
<accession>A0ABY1Q143</accession>
<feature type="domain" description="Histidine kinase" evidence="12">
    <location>
        <begin position="483"/>
        <end position="707"/>
    </location>
</feature>
<evidence type="ECO:0000256" key="3">
    <source>
        <dbReference type="ARBA" id="ARBA00012438"/>
    </source>
</evidence>
<dbReference type="PANTHER" id="PTHR43065:SF46">
    <property type="entry name" value="C4-DICARBOXYLATE TRANSPORT SENSOR PROTEIN DCTB"/>
    <property type="match status" value="1"/>
</dbReference>
<gene>
    <name evidence="14" type="ORF">SAMN06265222_104222</name>
</gene>
<comment type="subcellular location">
    <subcellularLocation>
        <location evidence="2">Membrane</location>
    </subcellularLocation>
</comment>
<keyword evidence="11" id="KW-0812">Transmembrane</keyword>
<dbReference type="SMART" id="SM00388">
    <property type="entry name" value="HisKA"/>
    <property type="match status" value="1"/>
</dbReference>
<evidence type="ECO:0000256" key="10">
    <source>
        <dbReference type="SAM" id="MobiDB-lite"/>
    </source>
</evidence>
<comment type="caution">
    <text evidence="14">The sequence shown here is derived from an EMBL/GenBank/DDBJ whole genome shotgun (WGS) entry which is preliminary data.</text>
</comment>
<dbReference type="Gene3D" id="3.30.565.10">
    <property type="entry name" value="Histidine kinase-like ATPase, C-terminal domain"/>
    <property type="match status" value="1"/>
</dbReference>
<evidence type="ECO:0000256" key="2">
    <source>
        <dbReference type="ARBA" id="ARBA00004370"/>
    </source>
</evidence>
<dbReference type="InterPro" id="IPR036097">
    <property type="entry name" value="HisK_dim/P_sf"/>
</dbReference>
<keyword evidence="6" id="KW-0547">Nucleotide-binding</keyword>
<proteinExistence type="predicted"/>
<dbReference type="PANTHER" id="PTHR43065">
    <property type="entry name" value="SENSOR HISTIDINE KINASE"/>
    <property type="match status" value="1"/>
</dbReference>
<dbReference type="Gene3D" id="1.10.287.130">
    <property type="match status" value="1"/>
</dbReference>
<feature type="region of interest" description="Disordered" evidence="10">
    <location>
        <begin position="1"/>
        <end position="32"/>
    </location>
</feature>
<dbReference type="SMART" id="SM00304">
    <property type="entry name" value="HAMP"/>
    <property type="match status" value="1"/>
</dbReference>
<feature type="compositionally biased region" description="Polar residues" evidence="10">
    <location>
        <begin position="17"/>
        <end position="32"/>
    </location>
</feature>
<dbReference type="PRINTS" id="PR00344">
    <property type="entry name" value="BCTRLSENSOR"/>
</dbReference>
<keyword evidence="4" id="KW-0597">Phosphoprotein</keyword>
<evidence type="ECO:0000259" key="12">
    <source>
        <dbReference type="PROSITE" id="PS50109"/>
    </source>
</evidence>
<evidence type="ECO:0000256" key="1">
    <source>
        <dbReference type="ARBA" id="ARBA00000085"/>
    </source>
</evidence>
<dbReference type="Pfam" id="PF00672">
    <property type="entry name" value="HAMP"/>
    <property type="match status" value="1"/>
</dbReference>
<keyword evidence="8" id="KW-0067">ATP-binding</keyword>
<evidence type="ECO:0000256" key="9">
    <source>
        <dbReference type="ARBA" id="ARBA00023012"/>
    </source>
</evidence>
<feature type="transmembrane region" description="Helical" evidence="11">
    <location>
        <begin position="371"/>
        <end position="396"/>
    </location>
</feature>
<evidence type="ECO:0000259" key="13">
    <source>
        <dbReference type="PROSITE" id="PS50885"/>
    </source>
</evidence>
<evidence type="ECO:0000256" key="8">
    <source>
        <dbReference type="ARBA" id="ARBA00022840"/>
    </source>
</evidence>
<reference evidence="14 15" key="1">
    <citation type="submission" date="2017-05" db="EMBL/GenBank/DDBJ databases">
        <authorList>
            <person name="Varghese N."/>
            <person name="Submissions S."/>
        </authorList>
    </citation>
    <scope>NUCLEOTIDE SEQUENCE [LARGE SCALE GENOMIC DNA]</scope>
    <source>
        <strain evidence="14 15">DSM 25457</strain>
    </source>
</reference>
<dbReference type="InterPro" id="IPR003660">
    <property type="entry name" value="HAMP_dom"/>
</dbReference>
<keyword evidence="5" id="KW-0808">Transferase</keyword>
<keyword evidence="15" id="KW-1185">Reference proteome</keyword>
<dbReference type="EMBL" id="FXUG01000004">
    <property type="protein sequence ID" value="SMP54204.1"/>
    <property type="molecule type" value="Genomic_DNA"/>
</dbReference>
<dbReference type="InterPro" id="IPR004358">
    <property type="entry name" value="Sig_transdc_His_kin-like_C"/>
</dbReference>
<dbReference type="Pfam" id="PF00512">
    <property type="entry name" value="HisKA"/>
    <property type="match status" value="1"/>
</dbReference>
<feature type="transmembrane region" description="Helical" evidence="11">
    <location>
        <begin position="129"/>
        <end position="152"/>
    </location>
</feature>
<dbReference type="InterPro" id="IPR036890">
    <property type="entry name" value="HATPase_C_sf"/>
</dbReference>
<evidence type="ECO:0000256" key="6">
    <source>
        <dbReference type="ARBA" id="ARBA00022741"/>
    </source>
</evidence>
<keyword evidence="7" id="KW-0418">Kinase</keyword>
<dbReference type="CDD" id="cd00082">
    <property type="entry name" value="HisKA"/>
    <property type="match status" value="1"/>
</dbReference>
<dbReference type="Pfam" id="PF02518">
    <property type="entry name" value="HATPase_c"/>
    <property type="match status" value="1"/>
</dbReference>
<dbReference type="SUPFAM" id="SSF55874">
    <property type="entry name" value="ATPase domain of HSP90 chaperone/DNA topoisomerase II/histidine kinase"/>
    <property type="match status" value="1"/>
</dbReference>
<comment type="catalytic activity">
    <reaction evidence="1">
        <text>ATP + protein L-histidine = ADP + protein N-phospho-L-histidine.</text>
        <dbReference type="EC" id="2.7.13.3"/>
    </reaction>
</comment>
<dbReference type="CDD" id="cd06225">
    <property type="entry name" value="HAMP"/>
    <property type="match status" value="1"/>
</dbReference>
<evidence type="ECO:0000313" key="15">
    <source>
        <dbReference type="Proteomes" id="UP001158067"/>
    </source>
</evidence>
<dbReference type="Proteomes" id="UP001158067">
    <property type="component" value="Unassembled WGS sequence"/>
</dbReference>
<dbReference type="InterPro" id="IPR003594">
    <property type="entry name" value="HATPase_dom"/>
</dbReference>
<name>A0ABY1Q143_9BACT</name>
<dbReference type="SUPFAM" id="SSF47384">
    <property type="entry name" value="Homodimeric domain of signal transducing histidine kinase"/>
    <property type="match status" value="1"/>
</dbReference>
<dbReference type="EC" id="2.7.13.3" evidence="3"/>
<evidence type="ECO:0000256" key="4">
    <source>
        <dbReference type="ARBA" id="ARBA00022553"/>
    </source>
</evidence>
<dbReference type="PROSITE" id="PS50109">
    <property type="entry name" value="HIS_KIN"/>
    <property type="match status" value="1"/>
</dbReference>
<feature type="region of interest" description="Disordered" evidence="10">
    <location>
        <begin position="70"/>
        <end position="101"/>
    </location>
</feature>
<sequence>MSPFGFFGSSKKRRSPETTQGSPASPNSNENPVISFAKGFSFSRAKPLSGPACAAESGAASVWFDPAGEHSEDLSGSFTGQNQDGGNGVEPSSEDSIFTQTSGASESGIWKRGVPVTGLLQRYSIRGKLFLGIVMLVVTIITLTVVGLYGFYRYRDLADAISERATELPMATHLSQWAATARDSNTRICQMKAREGMIDSSVLAVSDLQLERAHFAQAMLELSLIVNRYGDAIGVSCSSCDYPSSFDVTVASAGPHTDLGPDLPHGPDSLKLFGTTQLSSESTAAVPATGRSVMLIDTDEQRASLKAIGQTIHDIERMRQNPRSLAIFYQNGGNELSAKLARLFEQTNEHLGLIHGQMAEFSDHVRSQHRFGIACSWGALFFATVVTLGMIVYFQWMVIGPFSNLVSGARLVASGEYGHTIDLGRDDEIGELAGILNQMTDRFRKSMMRINDLVHRQEEEIEIRSREVIRNEQLAGVGFLAAGFAHEINNPMAAIAWSAESLESNINDLKMVAPDQRLVDDEMMESLQENLQRIEGEAYRCKSITERMLSFSRVGHVKREIIDVVPLVNDVVELVGTLGKYECENISIDSEGEVMAYANSQEIRQVVLNLVTNAMESVDASGSVTIRLRSQGPLASIAVLDTGCGMSKEVMQHLFEPFYTRRRDGSGTGLGLSISYRIVCQHGGQLIPRSAGVGLGSTMELRLPVDETGAAEPKPIRAPSHAVAWRETAAA</sequence>
<protein>
    <recommendedName>
        <fullName evidence="3">histidine kinase</fullName>
        <ecNumber evidence="3">2.7.13.3</ecNumber>
    </recommendedName>
</protein>
<evidence type="ECO:0000256" key="7">
    <source>
        <dbReference type="ARBA" id="ARBA00022777"/>
    </source>
</evidence>
<evidence type="ECO:0000256" key="5">
    <source>
        <dbReference type="ARBA" id="ARBA00022679"/>
    </source>
</evidence>
<evidence type="ECO:0000256" key="11">
    <source>
        <dbReference type="SAM" id="Phobius"/>
    </source>
</evidence>
<keyword evidence="11" id="KW-0472">Membrane</keyword>
<keyword evidence="11" id="KW-1133">Transmembrane helix</keyword>
<dbReference type="Gene3D" id="6.10.340.10">
    <property type="match status" value="1"/>
</dbReference>
<dbReference type="SMART" id="SM00387">
    <property type="entry name" value="HATPase_c"/>
    <property type="match status" value="1"/>
</dbReference>
<evidence type="ECO:0000313" key="14">
    <source>
        <dbReference type="EMBL" id="SMP54204.1"/>
    </source>
</evidence>
<dbReference type="InterPro" id="IPR003661">
    <property type="entry name" value="HisK_dim/P_dom"/>
</dbReference>
<dbReference type="SUPFAM" id="SSF158472">
    <property type="entry name" value="HAMP domain-like"/>
    <property type="match status" value="1"/>
</dbReference>
<organism evidence="14 15">
    <name type="scientific">Neorhodopirellula lusitana</name>
    <dbReference type="NCBI Taxonomy" id="445327"/>
    <lineage>
        <taxon>Bacteria</taxon>
        <taxon>Pseudomonadati</taxon>
        <taxon>Planctomycetota</taxon>
        <taxon>Planctomycetia</taxon>
        <taxon>Pirellulales</taxon>
        <taxon>Pirellulaceae</taxon>
        <taxon>Neorhodopirellula</taxon>
    </lineage>
</organism>